<protein>
    <submittedName>
        <fullName evidence="2">Uncharacterized protein</fullName>
    </submittedName>
</protein>
<reference evidence="2 3" key="1">
    <citation type="submission" date="2019-03" db="EMBL/GenBank/DDBJ databases">
        <title>Single cell metagenomics reveals metabolic interactions within the superorganism composed of flagellate Streblomastix strix and complex community of Bacteroidetes bacteria on its surface.</title>
        <authorList>
            <person name="Treitli S.C."/>
            <person name="Kolisko M."/>
            <person name="Husnik F."/>
            <person name="Keeling P."/>
            <person name="Hampl V."/>
        </authorList>
    </citation>
    <scope>NUCLEOTIDE SEQUENCE [LARGE SCALE GENOMIC DNA]</scope>
    <source>
        <strain evidence="2">ST1C</strain>
    </source>
</reference>
<comment type="caution">
    <text evidence="2">The sequence shown here is derived from an EMBL/GenBank/DDBJ whole genome shotgun (WGS) entry which is preliminary data.</text>
</comment>
<feature type="non-terminal residue" evidence="2">
    <location>
        <position position="214"/>
    </location>
</feature>
<dbReference type="EMBL" id="SNRW01042270">
    <property type="protein sequence ID" value="KAA6333089.1"/>
    <property type="molecule type" value="Genomic_DNA"/>
</dbReference>
<evidence type="ECO:0000256" key="1">
    <source>
        <dbReference type="SAM" id="MobiDB-lite"/>
    </source>
</evidence>
<sequence>MSHDFWIEQLDAGRSVGEILSGSVYIALIMSRIDIRKAMSEVKEKDGILLSDLQAFEWYVNIMDVLWSSSLREYYSSNTEAITETSNRCVENVANFLIFCDELTRAVLHNEPKRSYRICLQRILNIERNYSEACTNAAIIYMLKIVDIWGREWYPELVQLSKKEKNTNNNNRKRRRINKEEQEKDNNKYQNNDEQQIKTDQEQITEPAIEQQIK</sequence>
<dbReference type="Proteomes" id="UP000324800">
    <property type="component" value="Unassembled WGS sequence"/>
</dbReference>
<feature type="region of interest" description="Disordered" evidence="1">
    <location>
        <begin position="165"/>
        <end position="214"/>
    </location>
</feature>
<proteinExistence type="predicted"/>
<evidence type="ECO:0000313" key="3">
    <source>
        <dbReference type="Proteomes" id="UP000324800"/>
    </source>
</evidence>
<feature type="compositionally biased region" description="Basic and acidic residues" evidence="1">
    <location>
        <begin position="178"/>
        <end position="187"/>
    </location>
</feature>
<dbReference type="AlphaFoldDB" id="A0A5J4RHE1"/>
<accession>A0A5J4RHE1</accession>
<gene>
    <name evidence="2" type="ORF">EZS28_053209</name>
</gene>
<organism evidence="2 3">
    <name type="scientific">Streblomastix strix</name>
    <dbReference type="NCBI Taxonomy" id="222440"/>
    <lineage>
        <taxon>Eukaryota</taxon>
        <taxon>Metamonada</taxon>
        <taxon>Preaxostyla</taxon>
        <taxon>Oxymonadida</taxon>
        <taxon>Streblomastigidae</taxon>
        <taxon>Streblomastix</taxon>
    </lineage>
</organism>
<name>A0A5J4RHE1_9EUKA</name>
<evidence type="ECO:0000313" key="2">
    <source>
        <dbReference type="EMBL" id="KAA6333089.1"/>
    </source>
</evidence>